<keyword evidence="10" id="KW-1185">Reference proteome</keyword>
<feature type="region of interest" description="Disordered" evidence="7">
    <location>
        <begin position="1"/>
        <end position="25"/>
    </location>
</feature>
<dbReference type="Gene3D" id="3.30.1600.10">
    <property type="entry name" value="SIR2/SIRT2 'Small Domain"/>
    <property type="match status" value="1"/>
</dbReference>
<name>A0A812MGP5_9DINO</name>
<dbReference type="GO" id="GO:0005634">
    <property type="term" value="C:nucleus"/>
    <property type="evidence" value="ECO:0007669"/>
    <property type="project" value="TreeGrafter"/>
</dbReference>
<accession>A0A812MGP5</accession>
<evidence type="ECO:0000256" key="5">
    <source>
        <dbReference type="ARBA" id="ARBA00023027"/>
    </source>
</evidence>
<sequence>MPKRDTEEETATSPDSPGSEEVDPDVESALEYLKMLQEGGMFAGKDAFLAKLQELAKQGIHPVEVLQSMRRAPMEEKMDPVVDSFDLEGIARYIADKACKKIVVMCGAGISTSAGIPDFRTPGTGLYDNLQRFNLPQAESIFEMNFFRDNPAAFYELAREMWPGNFEPTPAHYFLRLLHDKGILSRCYSQNIDSLECRAGLPAEKLVAAHGNFDAAHVIDTEPEVLVDINELKAALDKGEEGWRKLKEEKGGLVKPKIVFFGEELPERFGRLHRRDLAECDLLIVMGTSLVVHPFAGLVGYAGRAAPRLLINRDQAGTCDDLRLGFRFHLEGDQNWRDVFHQGDCDSGCRALAEALGWKDDLESLIDSKGAASISRAPWAELDEAPPKEGYGS</sequence>
<evidence type="ECO:0000313" key="9">
    <source>
        <dbReference type="EMBL" id="CAE7265948.1"/>
    </source>
</evidence>
<comment type="caution">
    <text evidence="9">The sequence shown here is derived from an EMBL/GenBank/DDBJ whole genome shotgun (WGS) entry which is preliminary data.</text>
</comment>
<evidence type="ECO:0000256" key="2">
    <source>
        <dbReference type="ARBA" id="ARBA00022679"/>
    </source>
</evidence>
<dbReference type="PROSITE" id="PS50305">
    <property type="entry name" value="SIRTUIN"/>
    <property type="match status" value="1"/>
</dbReference>
<keyword evidence="2" id="KW-0808">Transferase</keyword>
<reference evidence="9" key="1">
    <citation type="submission" date="2021-02" db="EMBL/GenBank/DDBJ databases">
        <authorList>
            <person name="Dougan E. K."/>
            <person name="Rhodes N."/>
            <person name="Thang M."/>
            <person name="Chan C."/>
        </authorList>
    </citation>
    <scope>NUCLEOTIDE SEQUENCE</scope>
</reference>
<comment type="cofactor">
    <cofactor evidence="1">
        <name>Zn(2+)</name>
        <dbReference type="ChEBI" id="CHEBI:29105"/>
    </cofactor>
</comment>
<dbReference type="GO" id="GO:0017136">
    <property type="term" value="F:histone deacetylase activity, NAD-dependent"/>
    <property type="evidence" value="ECO:0007669"/>
    <property type="project" value="TreeGrafter"/>
</dbReference>
<dbReference type="InterPro" id="IPR026591">
    <property type="entry name" value="Sirtuin_cat_small_dom_sf"/>
</dbReference>
<dbReference type="Pfam" id="PF02146">
    <property type="entry name" value="SIR2"/>
    <property type="match status" value="1"/>
</dbReference>
<feature type="domain" description="Deacetylase sirtuin-type" evidence="8">
    <location>
        <begin position="80"/>
        <end position="359"/>
    </location>
</feature>
<proteinExistence type="predicted"/>
<evidence type="ECO:0000313" key="10">
    <source>
        <dbReference type="Proteomes" id="UP000604046"/>
    </source>
</evidence>
<dbReference type="Gene3D" id="3.40.50.1220">
    <property type="entry name" value="TPP-binding domain"/>
    <property type="match status" value="1"/>
</dbReference>
<dbReference type="GO" id="GO:0046872">
    <property type="term" value="F:metal ion binding"/>
    <property type="evidence" value="ECO:0007669"/>
    <property type="project" value="UniProtKB-KW"/>
</dbReference>
<evidence type="ECO:0000256" key="6">
    <source>
        <dbReference type="PROSITE-ProRule" id="PRU00236"/>
    </source>
</evidence>
<keyword evidence="4" id="KW-0862">Zinc</keyword>
<protein>
    <submittedName>
        <fullName evidence="9">Sirt2 protein</fullName>
    </submittedName>
</protein>
<dbReference type="Proteomes" id="UP000604046">
    <property type="component" value="Unassembled WGS sequence"/>
</dbReference>
<dbReference type="OrthoDB" id="424302at2759"/>
<evidence type="ECO:0000256" key="3">
    <source>
        <dbReference type="ARBA" id="ARBA00022723"/>
    </source>
</evidence>
<evidence type="ECO:0000256" key="1">
    <source>
        <dbReference type="ARBA" id="ARBA00001947"/>
    </source>
</evidence>
<dbReference type="GO" id="GO:0070403">
    <property type="term" value="F:NAD+ binding"/>
    <property type="evidence" value="ECO:0007669"/>
    <property type="project" value="InterPro"/>
</dbReference>
<dbReference type="PANTHER" id="PTHR11085:SF6">
    <property type="entry name" value="NAD-DEPENDENT PROTEIN DEACETYLASE SIRTUIN-2"/>
    <property type="match status" value="1"/>
</dbReference>
<keyword evidence="3" id="KW-0479">Metal-binding</keyword>
<dbReference type="AlphaFoldDB" id="A0A812MGP5"/>
<keyword evidence="5" id="KW-0520">NAD</keyword>
<dbReference type="InterPro" id="IPR026590">
    <property type="entry name" value="Ssirtuin_cat_dom"/>
</dbReference>
<comment type="caution">
    <text evidence="6">Lacks conserved residue(s) required for the propagation of feature annotation.</text>
</comment>
<dbReference type="PANTHER" id="PTHR11085">
    <property type="entry name" value="NAD-DEPENDENT PROTEIN DEACYLASE SIRTUIN-5, MITOCHONDRIAL-RELATED"/>
    <property type="match status" value="1"/>
</dbReference>
<gene>
    <name evidence="9" type="primary">sirt2</name>
    <name evidence="9" type="ORF">SNAT2548_LOCUS14062</name>
</gene>
<evidence type="ECO:0000256" key="7">
    <source>
        <dbReference type="SAM" id="MobiDB-lite"/>
    </source>
</evidence>
<evidence type="ECO:0000256" key="4">
    <source>
        <dbReference type="ARBA" id="ARBA00022833"/>
    </source>
</evidence>
<dbReference type="InterPro" id="IPR050134">
    <property type="entry name" value="NAD-dep_sirtuin_deacylases"/>
</dbReference>
<dbReference type="EMBL" id="CAJNDS010001569">
    <property type="protein sequence ID" value="CAE7265948.1"/>
    <property type="molecule type" value="Genomic_DNA"/>
</dbReference>
<dbReference type="SUPFAM" id="SSF52467">
    <property type="entry name" value="DHS-like NAD/FAD-binding domain"/>
    <property type="match status" value="1"/>
</dbReference>
<dbReference type="InterPro" id="IPR029035">
    <property type="entry name" value="DHS-like_NAD/FAD-binding_dom"/>
</dbReference>
<dbReference type="InterPro" id="IPR003000">
    <property type="entry name" value="Sirtuin"/>
</dbReference>
<evidence type="ECO:0000259" key="8">
    <source>
        <dbReference type="PROSITE" id="PS50305"/>
    </source>
</evidence>
<organism evidence="9 10">
    <name type="scientific">Symbiodinium natans</name>
    <dbReference type="NCBI Taxonomy" id="878477"/>
    <lineage>
        <taxon>Eukaryota</taxon>
        <taxon>Sar</taxon>
        <taxon>Alveolata</taxon>
        <taxon>Dinophyceae</taxon>
        <taxon>Suessiales</taxon>
        <taxon>Symbiodiniaceae</taxon>
        <taxon>Symbiodinium</taxon>
    </lineage>
</organism>